<proteinExistence type="predicted"/>
<evidence type="ECO:0000313" key="2">
    <source>
        <dbReference type="EMBL" id="SNY76867.1"/>
    </source>
</evidence>
<keyword evidence="1" id="KW-0472">Membrane</keyword>
<dbReference type="STRING" id="1379680.GCA_001612615_00174"/>
<keyword evidence="1" id="KW-0812">Transmembrane</keyword>
<dbReference type="EMBL" id="OBEG01000001">
    <property type="protein sequence ID" value="SNY76867.1"/>
    <property type="molecule type" value="Genomic_DNA"/>
</dbReference>
<organism evidence="2 3">
    <name type="scientific">Nocardia amikacinitolerans</name>
    <dbReference type="NCBI Taxonomy" id="756689"/>
    <lineage>
        <taxon>Bacteria</taxon>
        <taxon>Bacillati</taxon>
        <taxon>Actinomycetota</taxon>
        <taxon>Actinomycetes</taxon>
        <taxon>Mycobacteriales</taxon>
        <taxon>Nocardiaceae</taxon>
        <taxon>Nocardia</taxon>
    </lineage>
</organism>
<reference evidence="2 3" key="1">
    <citation type="submission" date="2017-09" db="EMBL/GenBank/DDBJ databases">
        <authorList>
            <person name="Ehlers B."/>
            <person name="Leendertz F.H."/>
        </authorList>
    </citation>
    <scope>NUCLEOTIDE SEQUENCE [LARGE SCALE GENOMIC DNA]</scope>
    <source>
        <strain evidence="2 3">DSM 45537</strain>
    </source>
</reference>
<feature type="transmembrane region" description="Helical" evidence="1">
    <location>
        <begin position="12"/>
        <end position="29"/>
    </location>
</feature>
<keyword evidence="1" id="KW-1133">Transmembrane helix</keyword>
<feature type="transmembrane region" description="Helical" evidence="1">
    <location>
        <begin position="50"/>
        <end position="79"/>
    </location>
</feature>
<dbReference type="AlphaFoldDB" id="A0A285KYH7"/>
<evidence type="ECO:0000256" key="1">
    <source>
        <dbReference type="SAM" id="Phobius"/>
    </source>
</evidence>
<dbReference type="OrthoDB" id="4338017at2"/>
<evidence type="ECO:0000313" key="3">
    <source>
        <dbReference type="Proteomes" id="UP000219565"/>
    </source>
</evidence>
<gene>
    <name evidence="2" type="ORF">SAMN04244553_0844</name>
</gene>
<dbReference type="Proteomes" id="UP000219565">
    <property type="component" value="Unassembled WGS sequence"/>
</dbReference>
<feature type="transmembrane region" description="Helical" evidence="1">
    <location>
        <begin position="99"/>
        <end position="121"/>
    </location>
</feature>
<keyword evidence="3" id="KW-1185">Reference proteome</keyword>
<name>A0A285KYH7_9NOCA</name>
<sequence>MRPVRSLARWAAYALAALPLAAAPVAVRMRVPRRRLREPIRRRGITPVRVVIHSALSAGVGLLAWFLGLLATIAFVRGVGYPLVAANDYENSWGGPTLAGAWAVHAALGVGLLPVWLAMLAGLGALQLRLIRKLFERAGPAWPVPAALVFTIAGVFVFLSWLSQV</sequence>
<accession>A0A285KYH7</accession>
<dbReference type="RefSeq" id="WP_097243701.1">
    <property type="nucleotide sequence ID" value="NZ_JAMTCV010000002.1"/>
</dbReference>
<feature type="transmembrane region" description="Helical" evidence="1">
    <location>
        <begin position="142"/>
        <end position="162"/>
    </location>
</feature>
<protein>
    <submittedName>
        <fullName evidence="2">Uncharacterized protein</fullName>
    </submittedName>
</protein>